<evidence type="ECO:0000313" key="3">
    <source>
        <dbReference type="EMBL" id="GGP80979.1"/>
    </source>
</evidence>
<reference evidence="3" key="2">
    <citation type="submission" date="2020-09" db="EMBL/GenBank/DDBJ databases">
        <authorList>
            <person name="Sun Q."/>
            <person name="Ohkuma M."/>
        </authorList>
    </citation>
    <scope>NUCLEOTIDE SEQUENCE</scope>
    <source>
        <strain evidence="3">JCM 3313</strain>
    </source>
</reference>
<evidence type="ECO:0000256" key="2">
    <source>
        <dbReference type="SAM" id="Phobius"/>
    </source>
</evidence>
<dbReference type="Proteomes" id="UP000639606">
    <property type="component" value="Unassembled WGS sequence"/>
</dbReference>
<sequence length="278" mass="28392">MSDIKEILGTAFGDEPPLRVDREAIVKSGRRRLAVRSAATGMAVFAAVAAVTVPVLLGGRGGGIGIGGAPSSSAPPLTSTTAGGPSTTLGSTPPSTHYSSAPASADPSGGLEVSATSKPADPNKPRPPKPVTAERAAALTSLVTSSGVLPQGQYTPIPAGQLEMRPTPDGYQLAADVTTATGSGQLRLSLRMERQVGCADSSSIPGLQCWERQVDGKRIIVEDHQLGGDRRLAVTYQHADGTLFQASATDHTQAGPAGPMPLTWEQLAKIATLPGVAF</sequence>
<reference evidence="3" key="1">
    <citation type="journal article" date="2014" name="Int. J. Syst. Evol. Microbiol.">
        <title>Complete genome sequence of Corynebacterium casei LMG S-19264T (=DSM 44701T), isolated from a smear-ripened cheese.</title>
        <authorList>
            <consortium name="US DOE Joint Genome Institute (JGI-PGF)"/>
            <person name="Walter F."/>
            <person name="Albersmeier A."/>
            <person name="Kalinowski J."/>
            <person name="Ruckert C."/>
        </authorList>
    </citation>
    <scope>NUCLEOTIDE SEQUENCE</scope>
    <source>
        <strain evidence="3">JCM 3313</strain>
    </source>
</reference>
<accession>A0A918EHE8</accession>
<proteinExistence type="predicted"/>
<keyword evidence="2" id="KW-0812">Transmembrane</keyword>
<comment type="caution">
    <text evidence="3">The sequence shown here is derived from an EMBL/GenBank/DDBJ whole genome shotgun (WGS) entry which is preliminary data.</text>
</comment>
<feature type="transmembrane region" description="Helical" evidence="2">
    <location>
        <begin position="33"/>
        <end position="57"/>
    </location>
</feature>
<keyword evidence="4" id="KW-1185">Reference proteome</keyword>
<name>A0A918EHE8_9PSEU</name>
<dbReference type="EMBL" id="BMRG01000020">
    <property type="protein sequence ID" value="GGP80979.1"/>
    <property type="molecule type" value="Genomic_DNA"/>
</dbReference>
<evidence type="ECO:0000256" key="1">
    <source>
        <dbReference type="SAM" id="MobiDB-lite"/>
    </source>
</evidence>
<feature type="compositionally biased region" description="Low complexity" evidence="1">
    <location>
        <begin position="69"/>
        <end position="108"/>
    </location>
</feature>
<feature type="region of interest" description="Disordered" evidence="1">
    <location>
        <begin position="68"/>
        <end position="132"/>
    </location>
</feature>
<evidence type="ECO:0000313" key="4">
    <source>
        <dbReference type="Proteomes" id="UP000639606"/>
    </source>
</evidence>
<dbReference type="RefSeq" id="WP_189227032.1">
    <property type="nucleotide sequence ID" value="NZ_BMRG01000020.1"/>
</dbReference>
<gene>
    <name evidence="3" type="ORF">GCM10010185_63690</name>
</gene>
<keyword evidence="2" id="KW-1133">Transmembrane helix</keyword>
<organism evidence="3 4">
    <name type="scientific">Saccharothrix coeruleofusca</name>
    <dbReference type="NCBI Taxonomy" id="33919"/>
    <lineage>
        <taxon>Bacteria</taxon>
        <taxon>Bacillati</taxon>
        <taxon>Actinomycetota</taxon>
        <taxon>Actinomycetes</taxon>
        <taxon>Pseudonocardiales</taxon>
        <taxon>Pseudonocardiaceae</taxon>
        <taxon>Saccharothrix</taxon>
    </lineage>
</organism>
<protein>
    <submittedName>
        <fullName evidence="3">Uncharacterized protein</fullName>
    </submittedName>
</protein>
<dbReference type="AlphaFoldDB" id="A0A918EHE8"/>
<keyword evidence="2" id="KW-0472">Membrane</keyword>